<dbReference type="AlphaFoldDB" id="A0AAD4TB49"/>
<sequence length="70" mass="8410">MLDITICVTPLKHFLRILQYIRRSETENLGDDQNKTKTRGNIQTRTVEKKHSKGDRFLKVQYFMKKRLDN</sequence>
<accession>A0AAD4TB49</accession>
<protein>
    <submittedName>
        <fullName evidence="1">Uncharacterized protein</fullName>
    </submittedName>
</protein>
<reference evidence="1" key="1">
    <citation type="submission" date="2022-04" db="EMBL/GenBank/DDBJ databases">
        <title>A functionally conserved STORR gene fusion in Papaver species that diverged 16.8 million years ago.</title>
        <authorList>
            <person name="Catania T."/>
        </authorList>
    </citation>
    <scope>NUCLEOTIDE SEQUENCE</scope>
    <source>
        <strain evidence="1">S-188037</strain>
    </source>
</reference>
<keyword evidence="2" id="KW-1185">Reference proteome</keyword>
<comment type="caution">
    <text evidence="1">The sequence shown here is derived from an EMBL/GenBank/DDBJ whole genome shotgun (WGS) entry which is preliminary data.</text>
</comment>
<proteinExistence type="predicted"/>
<organism evidence="1 2">
    <name type="scientific">Papaver atlanticum</name>
    <dbReference type="NCBI Taxonomy" id="357466"/>
    <lineage>
        <taxon>Eukaryota</taxon>
        <taxon>Viridiplantae</taxon>
        <taxon>Streptophyta</taxon>
        <taxon>Embryophyta</taxon>
        <taxon>Tracheophyta</taxon>
        <taxon>Spermatophyta</taxon>
        <taxon>Magnoliopsida</taxon>
        <taxon>Ranunculales</taxon>
        <taxon>Papaveraceae</taxon>
        <taxon>Papaveroideae</taxon>
        <taxon>Papaver</taxon>
    </lineage>
</organism>
<evidence type="ECO:0000313" key="1">
    <source>
        <dbReference type="EMBL" id="KAI3953669.1"/>
    </source>
</evidence>
<gene>
    <name evidence="1" type="ORF">MKW98_017493</name>
</gene>
<name>A0AAD4TB49_9MAGN</name>
<evidence type="ECO:0000313" key="2">
    <source>
        <dbReference type="Proteomes" id="UP001202328"/>
    </source>
</evidence>
<dbReference type="Proteomes" id="UP001202328">
    <property type="component" value="Unassembled WGS sequence"/>
</dbReference>
<dbReference type="EMBL" id="JAJJMB010002020">
    <property type="protein sequence ID" value="KAI3953669.1"/>
    <property type="molecule type" value="Genomic_DNA"/>
</dbReference>